<dbReference type="Proteomes" id="UP000000504">
    <property type="component" value="Chromosome"/>
</dbReference>
<accession>F7XXL4</accession>
<dbReference type="FunFam" id="3.40.50.300:FF:000151">
    <property type="entry name" value="Lipopolysaccharide ABC transporter ATP-binding protein"/>
    <property type="match status" value="1"/>
</dbReference>
<organism evidence="9 10">
    <name type="scientific">Moranella endobia (strain PCIT)</name>
    <dbReference type="NCBI Taxonomy" id="903503"/>
    <lineage>
        <taxon>Bacteria</taxon>
        <taxon>Pseudomonadati</taxon>
        <taxon>Pseudomonadota</taxon>
        <taxon>Gammaproteobacteria</taxon>
        <taxon>Enterobacterales</taxon>
        <taxon>Enterobacteriaceae</taxon>
        <taxon>Candidatus Moranella</taxon>
    </lineage>
</organism>
<dbReference type="OrthoDB" id="9781337at2"/>
<evidence type="ECO:0000313" key="10">
    <source>
        <dbReference type="Proteomes" id="UP000000504"/>
    </source>
</evidence>
<dbReference type="KEGG" id="men:MEPCIT_190"/>
<comment type="subunit">
    <text evidence="7">Component of the lipopolysaccharide transport and assembly complex. The LptBFG transporter is composed of two ATP-binding proteins (LptB) and two transmembrane proteins (LptF and LptG).</text>
</comment>
<dbReference type="GO" id="GO:0055085">
    <property type="term" value="P:transmembrane transport"/>
    <property type="evidence" value="ECO:0007669"/>
    <property type="project" value="InterPro"/>
</dbReference>
<name>F7XXL4_MOREP</name>
<dbReference type="STRING" id="903503.MEPCIT_190"/>
<comment type="similarity">
    <text evidence="1">Belongs to the ABC transporter superfamily. Outer membrane lipopolysaccharide export (TC 1.B.42) family.</text>
</comment>
<proteinExistence type="inferred from homology"/>
<reference key="1">
    <citation type="submission" date="2010-09" db="EMBL/GenBank/DDBJ databases">
        <title>An interdependent metabolic patchwork in the nested three-way symbiosis of mealybugs.</title>
        <authorList>
            <person name="McCutcheon J.P."/>
            <person name="von Dohlen C.D."/>
        </authorList>
    </citation>
    <scope>NUCLEOTIDE SEQUENCE</scope>
    <source>
        <strain>PCIT</strain>
    </source>
</reference>
<evidence type="ECO:0000256" key="7">
    <source>
        <dbReference type="ARBA" id="ARBA00026081"/>
    </source>
</evidence>
<sequence length="241" mass="26566">MAILVAEHLAKAYKQQHVVKDVSLKVSSSEIVGLLGPNGAGKTTTFYMVVGITSLDAGRILIDEEDISLLPLHARARRGIGYLPQEASIFQRLSVFDNIMAVLEISSALTSHQRNKQAKALMEEFSISHLHNLLGHSLSGGERRRVEIARALAANPKFILLDEPFAGVDPISIIDIKKIIKYLSHRGLGVLITDHNVRETLEVCEHAYIVSQGKLIAHGSPANIMLDKQVKQVYLGEEFYP</sequence>
<evidence type="ECO:0000256" key="2">
    <source>
        <dbReference type="ARBA" id="ARBA00017803"/>
    </source>
</evidence>
<dbReference type="GO" id="GO:0016887">
    <property type="term" value="F:ATP hydrolysis activity"/>
    <property type="evidence" value="ECO:0007669"/>
    <property type="project" value="InterPro"/>
</dbReference>
<evidence type="ECO:0000256" key="5">
    <source>
        <dbReference type="ARBA" id="ARBA00022840"/>
    </source>
</evidence>
<dbReference type="InterPro" id="IPR051120">
    <property type="entry name" value="ABC_AA/LPS_Transport"/>
</dbReference>
<dbReference type="Pfam" id="PF00005">
    <property type="entry name" value="ABC_tran"/>
    <property type="match status" value="1"/>
</dbReference>
<keyword evidence="4" id="KW-0547">Nucleotide-binding</keyword>
<feature type="domain" description="ABC transporter" evidence="8">
    <location>
        <begin position="4"/>
        <end position="237"/>
    </location>
</feature>
<dbReference type="PANTHER" id="PTHR45772">
    <property type="entry name" value="CONSERVED COMPONENT OF ABC TRANSPORTER FOR NATURAL AMINO ACIDS-RELATED"/>
    <property type="match status" value="1"/>
</dbReference>
<evidence type="ECO:0000256" key="4">
    <source>
        <dbReference type="ARBA" id="ARBA00022741"/>
    </source>
</evidence>
<protein>
    <recommendedName>
        <fullName evidence="2">Lipopolysaccharide export system ATP-binding protein LptB</fullName>
    </recommendedName>
</protein>
<evidence type="ECO:0000259" key="8">
    <source>
        <dbReference type="PROSITE" id="PS50893"/>
    </source>
</evidence>
<reference evidence="9 10" key="2">
    <citation type="journal article" date="2011" name="Curr. Biol.">
        <title>An interdependent metabolic patchwork in the nested symbiosis of mealybugs.</title>
        <authorList>
            <person name="McCutcheon J.P."/>
            <person name="von Dohlen C.D."/>
        </authorList>
    </citation>
    <scope>NUCLEOTIDE SEQUENCE [LARGE SCALE GENOMIC DNA]</scope>
    <source>
        <strain evidence="9 10">PCIT</strain>
    </source>
</reference>
<evidence type="ECO:0000256" key="1">
    <source>
        <dbReference type="ARBA" id="ARBA00010865"/>
    </source>
</evidence>
<dbReference type="SMART" id="SM00382">
    <property type="entry name" value="AAA"/>
    <property type="match status" value="1"/>
</dbReference>
<dbReference type="InterPro" id="IPR027417">
    <property type="entry name" value="P-loop_NTPase"/>
</dbReference>
<dbReference type="PROSITE" id="PS00211">
    <property type="entry name" value="ABC_TRANSPORTER_1"/>
    <property type="match status" value="1"/>
</dbReference>
<dbReference type="GO" id="GO:0043190">
    <property type="term" value="C:ATP-binding cassette (ABC) transporter complex"/>
    <property type="evidence" value="ECO:0007669"/>
    <property type="project" value="InterPro"/>
</dbReference>
<comment type="function">
    <text evidence="6">Part of the ABC transporter complex LptBFG involved in the translocation of lipopolysaccharide (LPS) from the inner membrane to the outer membrane. Probably responsible for energy coupling to the transport system.</text>
</comment>
<keyword evidence="3" id="KW-0813">Transport</keyword>
<dbReference type="InterPro" id="IPR003593">
    <property type="entry name" value="AAA+_ATPase"/>
</dbReference>
<dbReference type="PANTHER" id="PTHR45772:SF10">
    <property type="entry name" value="LIPOPOLYSACCHARIDE EXPORT SYSTEM ATP-BINDING PROTEIN LPTB"/>
    <property type="match status" value="1"/>
</dbReference>
<dbReference type="NCBIfam" id="TIGR04406">
    <property type="entry name" value="LPS_export_lptB"/>
    <property type="match status" value="1"/>
</dbReference>
<dbReference type="GO" id="GO:0005524">
    <property type="term" value="F:ATP binding"/>
    <property type="evidence" value="ECO:0007669"/>
    <property type="project" value="UniProtKB-KW"/>
</dbReference>
<dbReference type="AlphaFoldDB" id="F7XXL4"/>
<dbReference type="NCBIfam" id="NF008144">
    <property type="entry name" value="PRK10895.1"/>
    <property type="match status" value="1"/>
</dbReference>
<evidence type="ECO:0000256" key="3">
    <source>
        <dbReference type="ARBA" id="ARBA00022448"/>
    </source>
</evidence>
<dbReference type="HOGENOM" id="CLU_000604_1_2_6"/>
<evidence type="ECO:0000313" key="9">
    <source>
        <dbReference type="EMBL" id="AEI74840.1"/>
    </source>
</evidence>
<evidence type="ECO:0000256" key="6">
    <source>
        <dbReference type="ARBA" id="ARBA00024818"/>
    </source>
</evidence>
<keyword evidence="10" id="KW-1185">Reference proteome</keyword>
<dbReference type="InterPro" id="IPR003439">
    <property type="entry name" value="ABC_transporter-like_ATP-bd"/>
</dbReference>
<dbReference type="PROSITE" id="PS50893">
    <property type="entry name" value="ABC_TRANSPORTER_2"/>
    <property type="match status" value="1"/>
</dbReference>
<dbReference type="eggNOG" id="COG1137">
    <property type="taxonomic scope" value="Bacteria"/>
</dbReference>
<dbReference type="InterPro" id="IPR030921">
    <property type="entry name" value="LPS_export_LptB"/>
</dbReference>
<dbReference type="Gene3D" id="3.40.50.300">
    <property type="entry name" value="P-loop containing nucleotide triphosphate hydrolases"/>
    <property type="match status" value="1"/>
</dbReference>
<dbReference type="InterPro" id="IPR017871">
    <property type="entry name" value="ABC_transporter-like_CS"/>
</dbReference>
<dbReference type="EMBL" id="CP002243">
    <property type="protein sequence ID" value="AEI74840.1"/>
    <property type="molecule type" value="Genomic_DNA"/>
</dbReference>
<dbReference type="RefSeq" id="WP_013975591.1">
    <property type="nucleotide sequence ID" value="NC_015735.1"/>
</dbReference>
<gene>
    <name evidence="9" type="ordered locus">MEPCIT_190</name>
</gene>
<keyword evidence="5 9" id="KW-0067">ATP-binding</keyword>
<dbReference type="CDD" id="cd03218">
    <property type="entry name" value="ABC_YhbG"/>
    <property type="match status" value="1"/>
</dbReference>
<dbReference type="SUPFAM" id="SSF52540">
    <property type="entry name" value="P-loop containing nucleoside triphosphate hydrolases"/>
    <property type="match status" value="1"/>
</dbReference>